<name>A0A7D9DHB2_PARCT</name>
<comment type="caution">
    <text evidence="1">The sequence shown here is derived from an EMBL/GenBank/DDBJ whole genome shotgun (WGS) entry which is preliminary data.</text>
</comment>
<dbReference type="EMBL" id="CACRXK020000600">
    <property type="protein sequence ID" value="CAB3983323.1"/>
    <property type="molecule type" value="Genomic_DNA"/>
</dbReference>
<gene>
    <name evidence="1" type="ORF">PACLA_8A023560</name>
</gene>
<proteinExistence type="predicted"/>
<reference evidence="1" key="1">
    <citation type="submission" date="2020-04" db="EMBL/GenBank/DDBJ databases">
        <authorList>
            <person name="Alioto T."/>
            <person name="Alioto T."/>
            <person name="Gomez Garrido J."/>
        </authorList>
    </citation>
    <scope>NUCLEOTIDE SEQUENCE</scope>
    <source>
        <strain evidence="1">A484AB</strain>
    </source>
</reference>
<accession>A0A7D9DHB2</accession>
<dbReference type="Proteomes" id="UP001152795">
    <property type="component" value="Unassembled WGS sequence"/>
</dbReference>
<keyword evidence="2" id="KW-1185">Reference proteome</keyword>
<sequence length="320" mass="36914">MSEDLIIELQSRMLGLKRMELARFGEEMKWIKVEEIGEKGRLELIKIIRTVFEEEVLKCNSEQLDSLLGKIQTILDSKTMSQNEESLKAKEKSEQELKQLKTQYEKLLVEQEKLKDQINTVQTQNETTEDITITGESVTQQDKPQSAFINMKTSMLRREFMIQGQIGEPGHKDKLAYQSLISQIEIGLQKGYTEEEITHAVVRAVQAGLQLRSYLEGINGLTLPRLRKILRFHFQEKSATELYQLLANISQAPKESPQEFLIRALTIRQKIVFASKESDTKIKYDEGLVQGLFLHALETGLADETIREKMRPLLKWLMKS</sequence>
<organism evidence="1 2">
    <name type="scientific">Paramuricea clavata</name>
    <name type="common">Red gorgonian</name>
    <name type="synonym">Violescent sea-whip</name>
    <dbReference type="NCBI Taxonomy" id="317549"/>
    <lineage>
        <taxon>Eukaryota</taxon>
        <taxon>Metazoa</taxon>
        <taxon>Cnidaria</taxon>
        <taxon>Anthozoa</taxon>
        <taxon>Octocorallia</taxon>
        <taxon>Malacalcyonacea</taxon>
        <taxon>Plexauridae</taxon>
        <taxon>Paramuricea</taxon>
    </lineage>
</organism>
<dbReference type="AlphaFoldDB" id="A0A7D9DHB2"/>
<protein>
    <submittedName>
        <fullName evidence="1">Uncharacterized protein</fullName>
    </submittedName>
</protein>
<evidence type="ECO:0000313" key="1">
    <source>
        <dbReference type="EMBL" id="CAB3983323.1"/>
    </source>
</evidence>
<evidence type="ECO:0000313" key="2">
    <source>
        <dbReference type="Proteomes" id="UP001152795"/>
    </source>
</evidence>